<dbReference type="SUPFAM" id="SSF50475">
    <property type="entry name" value="FMN-binding split barrel"/>
    <property type="match status" value="1"/>
</dbReference>
<feature type="domain" description="Pyridoxamine 5'-phosphate oxidase N-terminal" evidence="2">
    <location>
        <begin position="10"/>
        <end position="127"/>
    </location>
</feature>
<comment type="caution">
    <text evidence="3">The sequence shown here is derived from an EMBL/GenBank/DDBJ whole genome shotgun (WGS) entry which is preliminary data.</text>
</comment>
<name>A0ABQ4BCJ7_9ACTN</name>
<dbReference type="PANTHER" id="PTHR35176:SF1">
    <property type="entry name" value="F420H(2)-DEPENDENT BILIVERDIN REDUCTASE"/>
    <property type="match status" value="1"/>
</dbReference>
<accession>A0ABQ4BCJ7</accession>
<organism evidence="3 4">
    <name type="scientific">Actinoplanes palleronii</name>
    <dbReference type="NCBI Taxonomy" id="113570"/>
    <lineage>
        <taxon>Bacteria</taxon>
        <taxon>Bacillati</taxon>
        <taxon>Actinomycetota</taxon>
        <taxon>Actinomycetes</taxon>
        <taxon>Micromonosporales</taxon>
        <taxon>Micromonosporaceae</taxon>
        <taxon>Actinoplanes</taxon>
    </lineage>
</organism>
<dbReference type="RefSeq" id="WP_275412506.1">
    <property type="nucleotide sequence ID" value="NZ_BAAATY010000012.1"/>
</dbReference>
<dbReference type="NCBIfam" id="TIGR03618">
    <property type="entry name" value="Rv1155_F420"/>
    <property type="match status" value="1"/>
</dbReference>
<dbReference type="Pfam" id="PF01243">
    <property type="entry name" value="PNPOx_N"/>
    <property type="match status" value="1"/>
</dbReference>
<reference evidence="3 4" key="1">
    <citation type="submission" date="2021-01" db="EMBL/GenBank/DDBJ databases">
        <title>Whole genome shotgun sequence of Actinoplanes palleronii NBRC 14916.</title>
        <authorList>
            <person name="Komaki H."/>
            <person name="Tamura T."/>
        </authorList>
    </citation>
    <scope>NUCLEOTIDE SEQUENCE [LARGE SCALE GENOMIC DNA]</scope>
    <source>
        <strain evidence="3 4">NBRC 14916</strain>
    </source>
</reference>
<evidence type="ECO:0000313" key="3">
    <source>
        <dbReference type="EMBL" id="GIE68369.1"/>
    </source>
</evidence>
<dbReference type="EMBL" id="BOMS01000060">
    <property type="protein sequence ID" value="GIE68369.1"/>
    <property type="molecule type" value="Genomic_DNA"/>
</dbReference>
<dbReference type="Proteomes" id="UP000624709">
    <property type="component" value="Unassembled WGS sequence"/>
</dbReference>
<dbReference type="InterPro" id="IPR019920">
    <property type="entry name" value="F420-binding_dom_put"/>
</dbReference>
<dbReference type="Gene3D" id="2.30.110.10">
    <property type="entry name" value="Electron Transport, Fmn-binding Protein, Chain A"/>
    <property type="match status" value="1"/>
</dbReference>
<keyword evidence="1" id="KW-0560">Oxidoreductase</keyword>
<evidence type="ECO:0000256" key="1">
    <source>
        <dbReference type="ARBA" id="ARBA00023002"/>
    </source>
</evidence>
<dbReference type="InterPro" id="IPR052019">
    <property type="entry name" value="F420H2_bilvrd_red/Heme_oxyg"/>
</dbReference>
<gene>
    <name evidence="3" type="ORF">Apa02nite_044770</name>
</gene>
<dbReference type="PANTHER" id="PTHR35176">
    <property type="entry name" value="HEME OXYGENASE HI_0854-RELATED"/>
    <property type="match status" value="1"/>
</dbReference>
<sequence>MSGTVPMESPALREFWVERHLCTLTTLRADGSPHVVAVGATLDPVTGIARVIASGGSAKVRHVRNGQQRVAICQLDGPRWSTVEGIAVIRDDPETVADAERRYAARYRTPRPNPARVVIEVSVTRVLGSASLLPSAAAPR</sequence>
<evidence type="ECO:0000313" key="4">
    <source>
        <dbReference type="Proteomes" id="UP000624709"/>
    </source>
</evidence>
<dbReference type="InterPro" id="IPR011576">
    <property type="entry name" value="Pyridox_Oxase_N"/>
</dbReference>
<proteinExistence type="predicted"/>
<evidence type="ECO:0000259" key="2">
    <source>
        <dbReference type="Pfam" id="PF01243"/>
    </source>
</evidence>
<keyword evidence="4" id="KW-1185">Reference proteome</keyword>
<protein>
    <submittedName>
        <fullName evidence="3">PPOX class F420-dependent enzyme</fullName>
    </submittedName>
</protein>
<dbReference type="InterPro" id="IPR012349">
    <property type="entry name" value="Split_barrel_FMN-bd"/>
</dbReference>